<comment type="caution">
    <text evidence="1">The sequence shown here is derived from an EMBL/GenBank/DDBJ whole genome shotgun (WGS) entry which is preliminary data.</text>
</comment>
<organism evidence="1 2">
    <name type="scientific">Pseudomonas syringae pv. coriandricola</name>
    <dbReference type="NCBI Taxonomy" id="264453"/>
    <lineage>
        <taxon>Bacteria</taxon>
        <taxon>Pseudomonadati</taxon>
        <taxon>Pseudomonadota</taxon>
        <taxon>Gammaproteobacteria</taxon>
        <taxon>Pseudomonadales</taxon>
        <taxon>Pseudomonadaceae</taxon>
        <taxon>Pseudomonas</taxon>
    </lineage>
</organism>
<accession>A0A3M4TKJ8</accession>
<name>A0A3M4TKJ8_9PSED</name>
<evidence type="ECO:0000313" key="1">
    <source>
        <dbReference type="EMBL" id="RMU04874.1"/>
    </source>
</evidence>
<dbReference type="Proteomes" id="UP000274212">
    <property type="component" value="Unassembled WGS sequence"/>
</dbReference>
<reference evidence="1 2" key="1">
    <citation type="submission" date="2018-08" db="EMBL/GenBank/DDBJ databases">
        <title>Recombination of ecologically and evolutionarily significant loci maintains genetic cohesion in the Pseudomonas syringae species complex.</title>
        <authorList>
            <person name="Dillon M."/>
            <person name="Thakur S."/>
            <person name="Almeida R.N.D."/>
            <person name="Weir B.S."/>
            <person name="Guttman D.S."/>
        </authorList>
    </citation>
    <scope>NUCLEOTIDE SEQUENCE [LARGE SCALE GENOMIC DNA]</scope>
    <source>
        <strain evidence="1 2">ICMP 9829</strain>
    </source>
</reference>
<dbReference type="EMBL" id="RBTT01000320">
    <property type="protein sequence ID" value="RMU04874.1"/>
    <property type="molecule type" value="Genomic_DNA"/>
</dbReference>
<proteinExistence type="predicted"/>
<sequence>MGMPFWTLCVLSQVSGAAQICDAERHELHANAEHWHDSHLEA</sequence>
<protein>
    <submittedName>
        <fullName evidence="1">Uncharacterized protein</fullName>
    </submittedName>
</protein>
<gene>
    <name evidence="1" type="ORF">ALP36_102859</name>
</gene>
<dbReference type="AlphaFoldDB" id="A0A3M4TKJ8"/>
<evidence type="ECO:0000313" key="2">
    <source>
        <dbReference type="Proteomes" id="UP000274212"/>
    </source>
</evidence>